<dbReference type="GO" id="GO:0009295">
    <property type="term" value="C:nucleoid"/>
    <property type="evidence" value="ECO:0007669"/>
    <property type="project" value="TreeGrafter"/>
</dbReference>
<evidence type="ECO:0000313" key="5">
    <source>
        <dbReference type="EMBL" id="OGE80671.1"/>
    </source>
</evidence>
<comment type="caution">
    <text evidence="5">The sequence shown here is derived from an EMBL/GenBank/DDBJ whole genome shotgun (WGS) entry which is preliminary data.</text>
</comment>
<dbReference type="CDD" id="cd04496">
    <property type="entry name" value="SSB_OBF"/>
    <property type="match status" value="1"/>
</dbReference>
<name>A0A1F5NSM0_9BACT</name>
<organism evidence="5 6">
    <name type="scientific">Candidatus Doudnabacteria bacterium RIFCSPHIGHO2_01_FULL_43_23</name>
    <dbReference type="NCBI Taxonomy" id="1817822"/>
    <lineage>
        <taxon>Bacteria</taxon>
        <taxon>Candidatus Doudnaibacteriota</taxon>
    </lineage>
</organism>
<feature type="compositionally biased region" description="Acidic residues" evidence="4">
    <location>
        <begin position="129"/>
        <end position="138"/>
    </location>
</feature>
<dbReference type="GO" id="GO:0006260">
    <property type="term" value="P:DNA replication"/>
    <property type="evidence" value="ECO:0007669"/>
    <property type="project" value="InterPro"/>
</dbReference>
<reference evidence="5 6" key="1">
    <citation type="journal article" date="2016" name="Nat. Commun.">
        <title>Thousands of microbial genomes shed light on interconnected biogeochemical processes in an aquifer system.</title>
        <authorList>
            <person name="Anantharaman K."/>
            <person name="Brown C.T."/>
            <person name="Hug L.A."/>
            <person name="Sharon I."/>
            <person name="Castelle C.J."/>
            <person name="Probst A.J."/>
            <person name="Thomas B.C."/>
            <person name="Singh A."/>
            <person name="Wilkins M.J."/>
            <person name="Karaoz U."/>
            <person name="Brodie E.L."/>
            <person name="Williams K.H."/>
            <person name="Hubbard S.S."/>
            <person name="Banfield J.F."/>
        </authorList>
    </citation>
    <scope>NUCLEOTIDE SEQUENCE [LARGE SCALE GENOMIC DNA]</scope>
</reference>
<dbReference type="STRING" id="1817822.A2826_00465"/>
<evidence type="ECO:0000256" key="1">
    <source>
        <dbReference type="ARBA" id="ARBA00023125"/>
    </source>
</evidence>
<feature type="region of interest" description="Disordered" evidence="4">
    <location>
        <begin position="88"/>
        <end position="138"/>
    </location>
</feature>
<dbReference type="HAMAP" id="MF_00984">
    <property type="entry name" value="SSB"/>
    <property type="match status" value="1"/>
</dbReference>
<dbReference type="SUPFAM" id="SSF50249">
    <property type="entry name" value="Nucleic acid-binding proteins"/>
    <property type="match status" value="1"/>
</dbReference>
<dbReference type="EMBL" id="MFEI01000021">
    <property type="protein sequence ID" value="OGE80671.1"/>
    <property type="molecule type" value="Genomic_DNA"/>
</dbReference>
<dbReference type="InterPro" id="IPR000424">
    <property type="entry name" value="Primosome_PriB/ssb"/>
</dbReference>
<dbReference type="PANTHER" id="PTHR10302:SF27">
    <property type="entry name" value="SINGLE-STRANDED DNA-BINDING PROTEIN"/>
    <property type="match status" value="1"/>
</dbReference>
<dbReference type="Proteomes" id="UP000177912">
    <property type="component" value="Unassembled WGS sequence"/>
</dbReference>
<dbReference type="Gene3D" id="2.40.50.140">
    <property type="entry name" value="Nucleic acid-binding proteins"/>
    <property type="match status" value="1"/>
</dbReference>
<dbReference type="Pfam" id="PF00436">
    <property type="entry name" value="SSB"/>
    <property type="match status" value="1"/>
</dbReference>
<evidence type="ECO:0000313" key="6">
    <source>
        <dbReference type="Proteomes" id="UP000177912"/>
    </source>
</evidence>
<dbReference type="InterPro" id="IPR011344">
    <property type="entry name" value="ssDNA-bd"/>
</dbReference>
<dbReference type="PROSITE" id="PS50935">
    <property type="entry name" value="SSB"/>
    <property type="match status" value="1"/>
</dbReference>
<proteinExistence type="inferred from homology"/>
<dbReference type="NCBIfam" id="TIGR00621">
    <property type="entry name" value="ssb"/>
    <property type="match status" value="1"/>
</dbReference>
<dbReference type="InterPro" id="IPR012340">
    <property type="entry name" value="NA-bd_OB-fold"/>
</dbReference>
<keyword evidence="1 2" id="KW-0238">DNA-binding</keyword>
<dbReference type="GO" id="GO:0003697">
    <property type="term" value="F:single-stranded DNA binding"/>
    <property type="evidence" value="ECO:0007669"/>
    <property type="project" value="InterPro"/>
</dbReference>
<sequence length="138" mass="15406">RTTPQGVSVTNFGVATNFVYKNQEGQKTEQVEFHNVVAWRKLAEIVGQYMKKGRRVMVEGRLQTRNWEANDGTKRQRTEIVADNVIFLDGRSGEEGGAAPSQNDEPPMPEEQDSSPAVSRPATKKPSDDEISVEDIPF</sequence>
<gene>
    <name evidence="5" type="ORF">A2826_00465</name>
</gene>
<dbReference type="PANTHER" id="PTHR10302">
    <property type="entry name" value="SINGLE-STRANDED DNA-BINDING PROTEIN"/>
    <property type="match status" value="1"/>
</dbReference>
<accession>A0A1F5NSM0</accession>
<evidence type="ECO:0000256" key="2">
    <source>
        <dbReference type="PROSITE-ProRule" id="PRU00252"/>
    </source>
</evidence>
<dbReference type="PIRSF" id="PIRSF002070">
    <property type="entry name" value="SSB"/>
    <property type="match status" value="1"/>
</dbReference>
<protein>
    <recommendedName>
        <fullName evidence="3">Single-stranded DNA-binding protein</fullName>
    </recommendedName>
</protein>
<evidence type="ECO:0000256" key="4">
    <source>
        <dbReference type="SAM" id="MobiDB-lite"/>
    </source>
</evidence>
<feature type="non-terminal residue" evidence="5">
    <location>
        <position position="1"/>
    </location>
</feature>
<evidence type="ECO:0000256" key="3">
    <source>
        <dbReference type="RuleBase" id="RU000524"/>
    </source>
</evidence>
<dbReference type="AlphaFoldDB" id="A0A1F5NSM0"/>